<evidence type="ECO:0000259" key="7">
    <source>
        <dbReference type="Pfam" id="PF00460"/>
    </source>
</evidence>
<proteinExistence type="inferred from homology"/>
<dbReference type="RefSeq" id="WP_048599557.1">
    <property type="nucleotide sequence ID" value="NZ_CVPC01000013.1"/>
</dbReference>
<dbReference type="GO" id="GO:0044780">
    <property type="term" value="P:bacterial-type flagellum assembly"/>
    <property type="evidence" value="ECO:0007669"/>
    <property type="project" value="InterPro"/>
</dbReference>
<keyword evidence="6" id="KW-0975">Bacterial flagellum</keyword>
<comment type="subcellular location">
    <subcellularLocation>
        <location evidence="1">Bacterial flagellum basal body</location>
    </subcellularLocation>
    <subcellularLocation>
        <location evidence="2">Secreted</location>
    </subcellularLocation>
</comment>
<evidence type="ECO:0000256" key="5">
    <source>
        <dbReference type="ARBA" id="ARBA00022525"/>
    </source>
</evidence>
<dbReference type="InterPro" id="IPR053927">
    <property type="entry name" value="FlgK_helical"/>
</dbReference>
<dbReference type="STRING" id="282199.GCA_001049735_02198"/>
<dbReference type="GO" id="GO:0009424">
    <property type="term" value="C:bacterial-type flagellum hook"/>
    <property type="evidence" value="ECO:0007669"/>
    <property type="project" value="InterPro"/>
</dbReference>
<dbReference type="Pfam" id="PF06429">
    <property type="entry name" value="Flg_bbr_C"/>
    <property type="match status" value="1"/>
</dbReference>
<sequence>MAGLFDIGSSGIQAYRKALSVTGQNIANLNTEGYRRREASMEEISATQGDILSVSDQAGLGVRVADISRAFDSFIASRARDTASDFSRADAYKGALDTLETVLLPEDYDLSSSINDFFDGISALAQAPGDLSGRVVALEQGRSLASAFQSLAQSLGRFQNAVVDEVQNNVVALNTELEGLADVQAQLISSGGSGKASNALMDQRDKSVSAIADFAGVSVDYNVRGDARVTLGATGTGPVLVESKSANKLSVALNEGQLSVYVGTGAGETQTQQLGSGELAGLISAYETISQTTRELDALARKVASDLNSVHTQGITLDGEPGGNLFELDSYALTAGANNLGNFTSFVSPVGELPDADFNLDLSFQKQSGLWLGTLPDGTVVASGETGFIYEGVEVSVSGQPADGDELRLSVSQGKAENMAFQLTRAADFAAAGRLIASADVKNASSAELSALSALPYQSSGLPELTATLTNDAGVAAASRLRSDGFAGIIPASMESIDLFSLGTQDNVTFNLTDDQQAELQSLTVTVGGETYSFDTSSYVTRLNTASDIDFSDMAEMLNSGVISAADGTRFSELGLFAAGESGTFSIAANGLAGSFTDARLQASSAIVGSVSAANNTGSQIQVFTREGRHVAGSPLSDTDAIQYLTQANGFSASAEYRADYLNGTADGGFQGMGVSQLSPQGAQTVRFFGDGFAPTVTASDSFPVTVPTPAQTISLSVGGDAAMPIEIPQGVMANYIAGEINQLRGDLGVTATAATRVELGDIPDGIVSFELTGDNTEPVTISAGVREGSLSDLAEAINAQSVETGVHADISASLQRLVLIHDAGADIVLGAVSASGDPLKAAPVGVAGHPLTDLPISLGGSGDAYARFGGEITLSADTAFTVTANDSSKDSLANAFMQGLIAREISGAGSQQRLSFQATEGIDGNEARPNGSLASAAAAQFSISLETDGSSSRLEASVATSDLADLSSTSIAGALATNLRAASPVPVLQGRAFASVNDLPTDGDSIALRLGSQNYTLTMMNGEIGVSGSEAGRLSAGFDEDRRLVVSAAAGIETGQMLSVASSASDASRASWGLGASDVTQTLTGRAFDTAALSETPVTLNFDLAGQQYAVSLTKADDVVTIDGLDTLPAGLSVEMLDTADGGYQLQISQGGNVSDAGLRIIAGDGARTLGFAVSPDQVAVTSNGIEITSQDGSAVDVQANASSLIKERVSLTNLPPEELIVILTGDGARRLSGQFSEGPLPDSEQVQRPIEVIVSDAQSGRIEIIDASSGHSIASRYLDQSGRLEVAGLELLLAGEVATGDRFTLSANAQAEGDGRNVNKLLALQSLDRQSGKGGFTASFSALITDMGAKVKAGTIAAQSAEAVRDAAAEMEAEFSGVNLDTEAARLLEQQQAYQALARVLSTAKELLDTLMNSI</sequence>
<dbReference type="SUPFAM" id="SSF64518">
    <property type="entry name" value="Phase 1 flagellin"/>
    <property type="match status" value="2"/>
</dbReference>
<dbReference type="GO" id="GO:0005198">
    <property type="term" value="F:structural molecule activity"/>
    <property type="evidence" value="ECO:0007669"/>
    <property type="project" value="InterPro"/>
</dbReference>
<organism evidence="10 11">
    <name type="scientific">Nereida ignava</name>
    <dbReference type="NCBI Taxonomy" id="282199"/>
    <lineage>
        <taxon>Bacteria</taxon>
        <taxon>Pseudomonadati</taxon>
        <taxon>Pseudomonadota</taxon>
        <taxon>Alphaproteobacteria</taxon>
        <taxon>Rhodobacterales</taxon>
        <taxon>Roseobacteraceae</taxon>
        <taxon>Nereida</taxon>
    </lineage>
</organism>
<dbReference type="Proteomes" id="UP000048949">
    <property type="component" value="Unassembled WGS sequence"/>
</dbReference>
<feature type="domain" description="Flagellar hook-associated protein FlgK helical" evidence="9">
    <location>
        <begin position="97"/>
        <end position="326"/>
    </location>
</feature>
<dbReference type="OrthoDB" id="7181295at2"/>
<dbReference type="EMBL" id="CVQV01000013">
    <property type="protein sequence ID" value="CRK76142.1"/>
    <property type="molecule type" value="Genomic_DNA"/>
</dbReference>
<keyword evidence="10" id="KW-0966">Cell projection</keyword>
<comment type="similarity">
    <text evidence="3">Belongs to the flagella basal body rod proteins family.</text>
</comment>
<evidence type="ECO:0000256" key="6">
    <source>
        <dbReference type="ARBA" id="ARBA00023143"/>
    </source>
</evidence>
<evidence type="ECO:0000256" key="1">
    <source>
        <dbReference type="ARBA" id="ARBA00004117"/>
    </source>
</evidence>
<keyword evidence="11" id="KW-1185">Reference proteome</keyword>
<accession>A0A0U1NN66</accession>
<keyword evidence="10" id="KW-0969">Cilium</keyword>
<dbReference type="Pfam" id="PF07196">
    <property type="entry name" value="Flagellin_IN"/>
    <property type="match status" value="1"/>
</dbReference>
<dbReference type="PANTHER" id="PTHR30033">
    <property type="entry name" value="FLAGELLAR HOOK-ASSOCIATED PROTEIN 1"/>
    <property type="match status" value="1"/>
</dbReference>
<keyword evidence="10" id="KW-0282">Flagellum</keyword>
<feature type="domain" description="Flagellar basal body rod protein N-terminal" evidence="7">
    <location>
        <begin position="6"/>
        <end position="35"/>
    </location>
</feature>
<evidence type="ECO:0000256" key="2">
    <source>
        <dbReference type="ARBA" id="ARBA00004613"/>
    </source>
</evidence>
<evidence type="ECO:0000313" key="11">
    <source>
        <dbReference type="Proteomes" id="UP000048949"/>
    </source>
</evidence>
<evidence type="ECO:0000256" key="4">
    <source>
        <dbReference type="ARBA" id="ARBA00016244"/>
    </source>
</evidence>
<dbReference type="InterPro" id="IPR010810">
    <property type="entry name" value="Flagellin_hook_IN_motif"/>
</dbReference>
<evidence type="ECO:0000256" key="3">
    <source>
        <dbReference type="ARBA" id="ARBA00009677"/>
    </source>
</evidence>
<dbReference type="GO" id="GO:0005576">
    <property type="term" value="C:extracellular region"/>
    <property type="evidence" value="ECO:0007669"/>
    <property type="project" value="UniProtKB-SubCell"/>
</dbReference>
<dbReference type="InterPro" id="IPR010930">
    <property type="entry name" value="Flg_bb/hook_C_dom"/>
</dbReference>
<protein>
    <recommendedName>
        <fullName evidence="4">Flagellar hook-associated protein 1</fullName>
    </recommendedName>
</protein>
<dbReference type="Pfam" id="PF00460">
    <property type="entry name" value="Flg_bb_rod"/>
    <property type="match status" value="1"/>
</dbReference>
<reference evidence="10 11" key="1">
    <citation type="submission" date="2015-04" db="EMBL/GenBank/DDBJ databases">
        <authorList>
            <person name="Syromyatnikov M.Y."/>
            <person name="Popov V.N."/>
        </authorList>
    </citation>
    <scope>NUCLEOTIDE SEQUENCE [LARGE SCALE GENOMIC DNA]</scope>
    <source>
        <strain evidence="10 11">CECT 5292</strain>
    </source>
</reference>
<keyword evidence="5" id="KW-0964">Secreted</keyword>
<dbReference type="PANTHER" id="PTHR30033:SF1">
    <property type="entry name" value="FLAGELLAR HOOK-ASSOCIATED PROTEIN 1"/>
    <property type="match status" value="1"/>
</dbReference>
<evidence type="ECO:0000259" key="8">
    <source>
        <dbReference type="Pfam" id="PF06429"/>
    </source>
</evidence>
<dbReference type="NCBIfam" id="TIGR02492">
    <property type="entry name" value="flgK_ends"/>
    <property type="match status" value="1"/>
</dbReference>
<evidence type="ECO:0000259" key="9">
    <source>
        <dbReference type="Pfam" id="PF22638"/>
    </source>
</evidence>
<dbReference type="InterPro" id="IPR001444">
    <property type="entry name" value="Flag_bb_rod_N"/>
</dbReference>
<evidence type="ECO:0000313" key="10">
    <source>
        <dbReference type="EMBL" id="CRK76142.1"/>
    </source>
</evidence>
<dbReference type="GO" id="GO:0009425">
    <property type="term" value="C:bacterial-type flagellum basal body"/>
    <property type="evidence" value="ECO:0007669"/>
    <property type="project" value="UniProtKB-SubCell"/>
</dbReference>
<dbReference type="InterPro" id="IPR002371">
    <property type="entry name" value="FlgK"/>
</dbReference>
<dbReference type="Pfam" id="PF22638">
    <property type="entry name" value="FlgK_D1"/>
    <property type="match status" value="1"/>
</dbReference>
<feature type="domain" description="Flagellar basal-body/hook protein C-terminal" evidence="8">
    <location>
        <begin position="1376"/>
        <end position="1415"/>
    </location>
</feature>
<gene>
    <name evidence="10" type="primary">flgK</name>
    <name evidence="10" type="ORF">NIG5292_02199</name>
</gene>
<name>A0A0U1NN66_9RHOB</name>